<gene>
    <name evidence="5" type="ORF">BBK91_000855</name>
    <name evidence="4" type="ORF">BBL17_001725</name>
</gene>
<dbReference type="Proteomes" id="UP000179536">
    <property type="component" value="Unassembled WGS sequence"/>
</dbReference>
<feature type="region of interest" description="Disordered" evidence="1">
    <location>
        <begin position="250"/>
        <end position="292"/>
    </location>
</feature>
<evidence type="ECO:0000313" key="5">
    <source>
        <dbReference type="EMBL" id="MUP08423.1"/>
    </source>
</evidence>
<evidence type="ECO:0000259" key="2">
    <source>
        <dbReference type="Pfam" id="PF03428"/>
    </source>
</evidence>
<evidence type="ECO:0000259" key="3">
    <source>
        <dbReference type="Pfam" id="PF11800"/>
    </source>
</evidence>
<evidence type="ECO:0000313" key="4">
    <source>
        <dbReference type="EMBL" id="MUO40522.1"/>
    </source>
</evidence>
<dbReference type="SUPFAM" id="SSF46785">
    <property type="entry name" value="Winged helix' DNA-binding domain"/>
    <property type="match status" value="1"/>
</dbReference>
<dbReference type="EMBL" id="MBFA02000001">
    <property type="protein sequence ID" value="MUP08423.1"/>
    <property type="molecule type" value="Genomic_DNA"/>
</dbReference>
<dbReference type="InterPro" id="IPR047611">
    <property type="entry name" value="RepABC_RepC"/>
</dbReference>
<dbReference type="Pfam" id="PF03428">
    <property type="entry name" value="RP-C"/>
    <property type="match status" value="1"/>
</dbReference>
<dbReference type="NCBIfam" id="NF040974">
    <property type="entry name" value="RepABC_RepC"/>
    <property type="match status" value="1"/>
</dbReference>
<dbReference type="Pfam" id="PF11800">
    <property type="entry name" value="RP-C_C"/>
    <property type="match status" value="1"/>
</dbReference>
<dbReference type="InterPro" id="IPR021760">
    <property type="entry name" value="RepC_C"/>
</dbReference>
<dbReference type="NCBIfam" id="NF010396">
    <property type="entry name" value="PRK13824.1"/>
    <property type="match status" value="1"/>
</dbReference>
<feature type="compositionally biased region" description="Basic and acidic residues" evidence="1">
    <location>
        <begin position="273"/>
        <end position="285"/>
    </location>
</feature>
<sequence length="406" mass="45405">MMERAATTPFGGGRMSGRVLARQARIGERQAALRQSEGANSSGRADKWQLLRALTEARAVYGLGDRTICLLEALVSFTTERELDGREPVIVFPSNRELAFRARGMAPATIRRHLACLVDAGMIFRRDSANGKRYCRRDETGEVEDAFGFDLAPFVLKAEEIYSAAESARAEAKQFRALRGEVTVLSRDISKIITLALEEGRAGDWESYLLCYQSFCKTRTRMKFSSDMQIFAQELRALLSKVENDYLSSLSEEEMSGNDRQNERHQQNSKSDLQFDRNGNDHKTAEPVSPPLDQRRLAVSLKRLKTLCPQINDYAKDGISEWSDLIRAADTVRTMLGISPDAWLKAKQAMGEQAAAITVAVMLERAEAIRSAGGYLRTLTDKAEQGQFSVYPMLQALEKNLPRSKS</sequence>
<evidence type="ECO:0000313" key="7">
    <source>
        <dbReference type="Proteomes" id="UP000179536"/>
    </source>
</evidence>
<organism evidence="5 7">
    <name type="scientific">Agrobacterium vitis</name>
    <name type="common">Rhizobium vitis</name>
    <dbReference type="NCBI Taxonomy" id="373"/>
    <lineage>
        <taxon>Bacteria</taxon>
        <taxon>Pseudomonadati</taxon>
        <taxon>Pseudomonadota</taxon>
        <taxon>Alphaproteobacteria</taxon>
        <taxon>Hyphomicrobiales</taxon>
        <taxon>Rhizobiaceae</taxon>
        <taxon>Rhizobium/Agrobacterium group</taxon>
        <taxon>Agrobacterium</taxon>
    </lineage>
</organism>
<dbReference type="Proteomes" id="UP000179454">
    <property type="component" value="Unassembled WGS sequence"/>
</dbReference>
<feature type="domain" description="Plasmid replication protein C N-terminal" evidence="2">
    <location>
        <begin position="31"/>
        <end position="195"/>
    </location>
</feature>
<evidence type="ECO:0000313" key="6">
    <source>
        <dbReference type="Proteomes" id="UP000179454"/>
    </source>
</evidence>
<dbReference type="EMBL" id="MBFE02000001">
    <property type="protein sequence ID" value="MUO40522.1"/>
    <property type="molecule type" value="Genomic_DNA"/>
</dbReference>
<dbReference type="AlphaFoldDB" id="A0ABD6GK51"/>
<name>A0ABD6GK51_AGRVI</name>
<feature type="domain" description="Plasmid replication protein C C-terminal" evidence="3">
    <location>
        <begin position="302"/>
        <end position="399"/>
    </location>
</feature>
<proteinExistence type="predicted"/>
<keyword evidence="6" id="KW-1185">Reference proteome</keyword>
<evidence type="ECO:0000256" key="1">
    <source>
        <dbReference type="SAM" id="MobiDB-lite"/>
    </source>
</evidence>
<comment type="caution">
    <text evidence="5">The sequence shown here is derived from an EMBL/GenBank/DDBJ whole genome shotgun (WGS) entry which is preliminary data.</text>
</comment>
<reference evidence="6 7" key="1">
    <citation type="submission" date="2019-11" db="EMBL/GenBank/DDBJ databases">
        <title>Whole-genome sequencing of Allorhizobium vitis.</title>
        <authorList>
            <person name="Gan H.M."/>
            <person name="Savka M.A."/>
        </authorList>
    </citation>
    <scope>NUCLEOTIDE SEQUENCE [LARGE SCALE GENOMIC DNA]</scope>
    <source>
        <strain evidence="5 7">RF2/1</strain>
        <strain evidence="4 6">T1/7</strain>
    </source>
</reference>
<accession>A0ABD6GK51</accession>
<dbReference type="InterPro" id="IPR036390">
    <property type="entry name" value="WH_DNA-bd_sf"/>
</dbReference>
<protein>
    <submittedName>
        <fullName evidence="5">Replication initiation protein</fullName>
    </submittedName>
</protein>
<dbReference type="InterPro" id="IPR005090">
    <property type="entry name" value="RepC_N"/>
</dbReference>